<proteinExistence type="predicted"/>
<feature type="transmembrane region" description="Helical" evidence="2">
    <location>
        <begin position="893"/>
        <end position="916"/>
    </location>
</feature>
<dbReference type="PANTHER" id="PTHR35270:SF2">
    <property type="entry name" value="FUSELESS, ISOFORM A"/>
    <property type="match status" value="1"/>
</dbReference>
<feature type="transmembrane region" description="Helical" evidence="2">
    <location>
        <begin position="717"/>
        <end position="738"/>
    </location>
</feature>
<feature type="transmembrane region" description="Helical" evidence="2">
    <location>
        <begin position="936"/>
        <end position="957"/>
    </location>
</feature>
<dbReference type="GO" id="GO:0007274">
    <property type="term" value="P:neuromuscular synaptic transmission"/>
    <property type="evidence" value="ECO:0007669"/>
    <property type="project" value="TreeGrafter"/>
</dbReference>
<dbReference type="EnsemblMetazoa" id="AFAF007806-RA">
    <property type="protein sequence ID" value="AFAF007806-PA"/>
    <property type="gene ID" value="AFAF007806"/>
</dbReference>
<dbReference type="GO" id="GO:0007270">
    <property type="term" value="P:neuron-neuron synaptic transmission"/>
    <property type="evidence" value="ECO:0007669"/>
    <property type="project" value="TreeGrafter"/>
</dbReference>
<feature type="transmembrane region" description="Helical" evidence="2">
    <location>
        <begin position="753"/>
        <end position="773"/>
    </location>
</feature>
<reference evidence="4" key="1">
    <citation type="submission" date="2014-01" db="EMBL/GenBank/DDBJ databases">
        <title>The Genome Sequence of Anopheles farauti FAR1 (V2).</title>
        <authorList>
            <consortium name="The Broad Institute Genomics Platform"/>
            <person name="Neafsey D.E."/>
            <person name="Besansky N."/>
            <person name="Howell P."/>
            <person name="Walton C."/>
            <person name="Young S.K."/>
            <person name="Zeng Q."/>
            <person name="Gargeya S."/>
            <person name="Fitzgerald M."/>
            <person name="Haas B."/>
            <person name="Abouelleil A."/>
            <person name="Allen A.W."/>
            <person name="Alvarado L."/>
            <person name="Arachchi H.M."/>
            <person name="Berlin A.M."/>
            <person name="Chapman S.B."/>
            <person name="Gainer-Dewar J."/>
            <person name="Goldberg J."/>
            <person name="Griggs A."/>
            <person name="Gujja S."/>
            <person name="Hansen M."/>
            <person name="Howarth C."/>
            <person name="Imamovic A."/>
            <person name="Ireland A."/>
            <person name="Larimer J."/>
            <person name="McCowan C."/>
            <person name="Murphy C."/>
            <person name="Pearson M."/>
            <person name="Poon T.W."/>
            <person name="Priest M."/>
            <person name="Roberts A."/>
            <person name="Saif S."/>
            <person name="Shea T."/>
            <person name="Sisk P."/>
            <person name="Sykes S."/>
            <person name="Wortman J."/>
            <person name="Nusbaum C."/>
            <person name="Birren B."/>
        </authorList>
    </citation>
    <scope>NUCLEOTIDE SEQUENCE [LARGE SCALE GENOMIC DNA]</scope>
    <source>
        <strain evidence="4">FAR1</strain>
    </source>
</reference>
<protein>
    <submittedName>
        <fullName evidence="3">Uncharacterized protein</fullName>
    </submittedName>
</protein>
<evidence type="ECO:0000313" key="3">
    <source>
        <dbReference type="EnsemblMetazoa" id="AFAF007806-PA"/>
    </source>
</evidence>
<dbReference type="InterPro" id="IPR032751">
    <property type="entry name" value="Fuseless"/>
</dbReference>
<evidence type="ECO:0000256" key="1">
    <source>
        <dbReference type="SAM" id="MobiDB-lite"/>
    </source>
</evidence>
<evidence type="ECO:0000313" key="4">
    <source>
        <dbReference type="Proteomes" id="UP000075886"/>
    </source>
</evidence>
<accession>A0A182QD71</accession>
<feature type="region of interest" description="Disordered" evidence="1">
    <location>
        <begin position="45"/>
        <end position="64"/>
    </location>
</feature>
<organism evidence="3 4">
    <name type="scientific">Anopheles farauti</name>
    <dbReference type="NCBI Taxonomy" id="69004"/>
    <lineage>
        <taxon>Eukaryota</taxon>
        <taxon>Metazoa</taxon>
        <taxon>Ecdysozoa</taxon>
        <taxon>Arthropoda</taxon>
        <taxon>Hexapoda</taxon>
        <taxon>Insecta</taxon>
        <taxon>Pterygota</taxon>
        <taxon>Neoptera</taxon>
        <taxon>Endopterygota</taxon>
        <taxon>Diptera</taxon>
        <taxon>Nematocera</taxon>
        <taxon>Culicoidea</taxon>
        <taxon>Culicidae</taxon>
        <taxon>Anophelinae</taxon>
        <taxon>Anopheles</taxon>
    </lineage>
</organism>
<dbReference type="EMBL" id="AXCN02000803">
    <property type="status" value="NOT_ANNOTATED_CDS"/>
    <property type="molecule type" value="Genomic_DNA"/>
</dbReference>
<feature type="transmembrane region" description="Helical" evidence="2">
    <location>
        <begin position="183"/>
        <end position="203"/>
    </location>
</feature>
<feature type="transmembrane region" description="Helical" evidence="2">
    <location>
        <begin position="685"/>
        <end position="705"/>
    </location>
</feature>
<dbReference type="GO" id="GO:0070073">
    <property type="term" value="P:clustering of voltage-gated calcium channels"/>
    <property type="evidence" value="ECO:0007669"/>
    <property type="project" value="TreeGrafter"/>
</dbReference>
<feature type="transmembrane region" description="Helical" evidence="2">
    <location>
        <begin position="74"/>
        <end position="97"/>
    </location>
</feature>
<reference evidence="3" key="2">
    <citation type="submission" date="2020-05" db="UniProtKB">
        <authorList>
            <consortium name="EnsemblMetazoa"/>
        </authorList>
    </citation>
    <scope>IDENTIFICATION</scope>
    <source>
        <strain evidence="3">FAR1</strain>
    </source>
</reference>
<feature type="transmembrane region" description="Helical" evidence="2">
    <location>
        <begin position="338"/>
        <end position="356"/>
    </location>
</feature>
<feature type="transmembrane region" description="Helical" evidence="2">
    <location>
        <begin position="863"/>
        <end position="881"/>
    </location>
</feature>
<feature type="region of interest" description="Disordered" evidence="1">
    <location>
        <begin position="1006"/>
        <end position="1076"/>
    </location>
</feature>
<keyword evidence="2" id="KW-0812">Transmembrane</keyword>
<feature type="transmembrane region" description="Helical" evidence="2">
    <location>
        <begin position="376"/>
        <end position="398"/>
    </location>
</feature>
<dbReference type="VEuPathDB" id="VectorBase:AFAF007806"/>
<feature type="transmembrane region" description="Helical" evidence="2">
    <location>
        <begin position="445"/>
        <end position="464"/>
    </location>
</feature>
<keyword evidence="4" id="KW-1185">Reference proteome</keyword>
<dbReference type="AlphaFoldDB" id="A0A182QD71"/>
<keyword evidence="2" id="KW-1133">Transmembrane helix</keyword>
<feature type="transmembrane region" description="Helical" evidence="2">
    <location>
        <begin position="419"/>
        <end position="439"/>
    </location>
</feature>
<feature type="transmembrane region" description="Helical" evidence="2">
    <location>
        <begin position="647"/>
        <end position="665"/>
    </location>
</feature>
<dbReference type="Proteomes" id="UP000075886">
    <property type="component" value="Unassembled WGS sequence"/>
</dbReference>
<feature type="transmembrane region" description="Helical" evidence="2">
    <location>
        <begin position="109"/>
        <end position="128"/>
    </location>
</feature>
<keyword evidence="2" id="KW-0472">Membrane</keyword>
<name>A0A182QD71_9DIPT</name>
<feature type="transmembrane region" description="Helical" evidence="2">
    <location>
        <begin position="823"/>
        <end position="843"/>
    </location>
</feature>
<dbReference type="Pfam" id="PF15993">
    <property type="entry name" value="Fuseless"/>
    <property type="match status" value="3"/>
</dbReference>
<feature type="compositionally biased region" description="Polar residues" evidence="1">
    <location>
        <begin position="1066"/>
        <end position="1076"/>
    </location>
</feature>
<sequence>GVRSQVCVCVWDCAENVRFRARKCYFSPELCKSGHMSPTILQSESVAEETPLEPTNAPPFADRSRRSNRCRKRLLHLGDSLFSLLVITPLVVAHWRGTWGWMDLNGPHFPGWLCFVLGATLHTTFALLREPLNAALALSRNAPKSRRRTVQRWAVNRTYTYAFSMACLMHWRGGWNVMESYFALNLLPALSISALCLVGLVLAKSVRNLLAPPFIILTDRKEAIFSFPTRFRMKVNICNLLNRLCRATTTATLWTLERPLPECVNDSGLCIACASRPDRKIPTPDQCPQTKRPSQNPSLFSLSFSFGVRFSMRGSFLRLDQITGTGARKTFDDDDPKVPDIVNNVYAALVIGPLVICHWRGTWNLMDMLLFPNDEFLRMFALIGFGFGGHLAFMLLQTRLQRWLDVDEHPVAFYVWSRLYTYVYATVCVSTWRGGWILIDRYSPPSLMFFIEASLVALLLLGSVQSFCNVAGAPFTNDSPERYFDVPTYFKSKVSSWHTGHGGPVSAWGFLSYLSVQKPASDRVGVLNCRFVRSVATARGSKRVNGSTYLIYFAIHLCTINRCAYSNGVISEKVNVLRGPERTERRCGVSIALADTGHENTELKASSIASIVSRSTAASMRGSIAGIEDGIDGTQFRPSYHGLLLELLDYAYASLVVAPLVVCYWRGTWNLMGEYIYPSDQTTSLIVSLAIGIVGHIVFNLFQATLRQYLNADKHRLAYYVGSRAYTVIYGAVCVNGWRGGWQLIDLYTTHDVLYVVLITAGCLFILGCLKGVRNVMGTPFLIVNDSRREYFDVPTYFKLTVSGGGGGDGGFGLQSGSKDPGLYVLDCMFSVLVIGSLVVFVWRGLWVLLDQKLFPEDQGTSAWASIIIGYGVTGVTFSLQPLMRWTCDRLTGFWRVLVADMFLFFSFIGTINVWRGVWQALDTYFLHDQPLLSNWITHGAALLLLILLNCSNSVLVRGVYIDAEEPAGQCVVFPVYYIRLFFQKERKKKQRRLFDALERADLNNTGGVLHDKKHHQLAGPPQQKEQQKEPPQQHHITAADQNHQVIRNLEAVPLTIIDDPKSNGDHSSQVAPPRK</sequence>
<feature type="transmembrane region" description="Helical" evidence="2">
    <location>
        <begin position="154"/>
        <end position="171"/>
    </location>
</feature>
<evidence type="ECO:0000256" key="2">
    <source>
        <dbReference type="SAM" id="Phobius"/>
    </source>
</evidence>
<dbReference type="PANTHER" id="PTHR35270">
    <property type="entry name" value="FUSELESS, ISOFORM A"/>
    <property type="match status" value="1"/>
</dbReference>
<dbReference type="GO" id="GO:0042734">
    <property type="term" value="C:presynaptic membrane"/>
    <property type="evidence" value="ECO:0007669"/>
    <property type="project" value="TreeGrafter"/>
</dbReference>